<dbReference type="PANTHER" id="PTHR43471">
    <property type="entry name" value="ABC TRANSPORTER PERMEASE"/>
    <property type="match status" value="1"/>
</dbReference>
<accession>A0A7W8DKE5</accession>
<keyword evidence="1" id="KW-1133">Transmembrane helix</keyword>
<evidence type="ECO:0008006" key="4">
    <source>
        <dbReference type="Google" id="ProtNLM"/>
    </source>
</evidence>
<proteinExistence type="predicted"/>
<feature type="transmembrane region" description="Helical" evidence="1">
    <location>
        <begin position="73"/>
        <end position="95"/>
    </location>
</feature>
<sequence length="308" mass="33718">MSQAATQTSASISTPTVRFSPARVWTLAHATMTQLMRMKILPFLLVFCVLVVVVGFGFSVINPEQQLSQLKTVSLAALQIFSIVIGVVSTALLLPKDMEDRTLYTILSKPVPRFDYLLGKLCGVLMLIASGLVIMDALLSLVLWVQQASLFDAAVAQLHQDKQDTPEALTQLREIVARQGLTWNLHWAVWAIFLKAAVVTTVALLLSCIASSTLFTIVITFCITIIGHGESLIRDFLFQPYLGSTAKRAATLILAAICPDLSQFDIVDSVANGQIVPWTAVYDMTGIAALYLAAYLFITHLVFVEKEL</sequence>
<comment type="caution">
    <text evidence="2">The sequence shown here is derived from an EMBL/GenBank/DDBJ whole genome shotgun (WGS) entry which is preliminary data.</text>
</comment>
<evidence type="ECO:0000313" key="3">
    <source>
        <dbReference type="Proteomes" id="UP000590740"/>
    </source>
</evidence>
<dbReference type="RefSeq" id="WP_184339887.1">
    <property type="nucleotide sequence ID" value="NZ_JACHIG010000005.1"/>
</dbReference>
<feature type="transmembrane region" description="Helical" evidence="1">
    <location>
        <begin position="213"/>
        <end position="233"/>
    </location>
</feature>
<feature type="transmembrane region" description="Helical" evidence="1">
    <location>
        <begin position="116"/>
        <end position="145"/>
    </location>
</feature>
<keyword evidence="1" id="KW-0812">Transmembrane</keyword>
<name>A0A7W8DKE5_9BACT</name>
<keyword evidence="3" id="KW-1185">Reference proteome</keyword>
<evidence type="ECO:0000256" key="1">
    <source>
        <dbReference type="SAM" id="Phobius"/>
    </source>
</evidence>
<dbReference type="Proteomes" id="UP000590740">
    <property type="component" value="Unassembled WGS sequence"/>
</dbReference>
<feature type="transmembrane region" description="Helical" evidence="1">
    <location>
        <begin position="187"/>
        <end position="206"/>
    </location>
</feature>
<dbReference type="PANTHER" id="PTHR43471:SF10">
    <property type="entry name" value="SLL1107 PROTEIN"/>
    <property type="match status" value="1"/>
</dbReference>
<feature type="transmembrane region" description="Helical" evidence="1">
    <location>
        <begin position="286"/>
        <end position="304"/>
    </location>
</feature>
<keyword evidence="1" id="KW-0472">Membrane</keyword>
<evidence type="ECO:0000313" key="2">
    <source>
        <dbReference type="EMBL" id="MBB5032960.1"/>
    </source>
</evidence>
<dbReference type="AlphaFoldDB" id="A0A7W8DKE5"/>
<gene>
    <name evidence="2" type="ORF">HNQ65_002543</name>
</gene>
<protein>
    <recommendedName>
        <fullName evidence="4">ABC-2 family transporter protein</fullName>
    </recommendedName>
</protein>
<feature type="transmembrane region" description="Helical" evidence="1">
    <location>
        <begin position="40"/>
        <end position="61"/>
    </location>
</feature>
<dbReference type="EMBL" id="JACHIG010000005">
    <property type="protein sequence ID" value="MBB5032960.1"/>
    <property type="molecule type" value="Genomic_DNA"/>
</dbReference>
<organism evidence="2 3">
    <name type="scientific">Prosthecobacter vanneervenii</name>
    <dbReference type="NCBI Taxonomy" id="48466"/>
    <lineage>
        <taxon>Bacteria</taxon>
        <taxon>Pseudomonadati</taxon>
        <taxon>Verrucomicrobiota</taxon>
        <taxon>Verrucomicrobiia</taxon>
        <taxon>Verrucomicrobiales</taxon>
        <taxon>Verrucomicrobiaceae</taxon>
        <taxon>Prosthecobacter</taxon>
    </lineage>
</organism>
<reference evidence="2 3" key="1">
    <citation type="submission" date="2020-08" db="EMBL/GenBank/DDBJ databases">
        <title>Genomic Encyclopedia of Type Strains, Phase IV (KMG-IV): sequencing the most valuable type-strain genomes for metagenomic binning, comparative biology and taxonomic classification.</title>
        <authorList>
            <person name="Goeker M."/>
        </authorList>
    </citation>
    <scope>NUCLEOTIDE SEQUENCE [LARGE SCALE GENOMIC DNA]</scope>
    <source>
        <strain evidence="2 3">DSM 12252</strain>
    </source>
</reference>